<evidence type="ECO:0000256" key="2">
    <source>
        <dbReference type="ARBA" id="ARBA00012616"/>
    </source>
</evidence>
<dbReference type="GO" id="GO:0019464">
    <property type="term" value="P:glycine decarboxylation via glycine cleavage system"/>
    <property type="evidence" value="ECO:0007669"/>
    <property type="project" value="UniProtKB-UniRule"/>
</dbReference>
<keyword evidence="4 7" id="KW-0808">Transferase</keyword>
<dbReference type="GO" id="GO:0008168">
    <property type="term" value="F:methyltransferase activity"/>
    <property type="evidence" value="ECO:0007669"/>
    <property type="project" value="UniProtKB-KW"/>
</dbReference>
<dbReference type="HAMAP" id="MF_00259">
    <property type="entry name" value="GcvT"/>
    <property type="match status" value="1"/>
</dbReference>
<dbReference type="SUPFAM" id="SSF101790">
    <property type="entry name" value="Aminomethyltransferase beta-barrel domain"/>
    <property type="match status" value="1"/>
</dbReference>
<organism evidence="11 12">
    <name type="scientific">Enteractinococcus coprophilus</name>
    <dbReference type="NCBI Taxonomy" id="1027633"/>
    <lineage>
        <taxon>Bacteria</taxon>
        <taxon>Bacillati</taxon>
        <taxon>Actinomycetota</taxon>
        <taxon>Actinomycetes</taxon>
        <taxon>Micrococcales</taxon>
        <taxon>Micrococcaceae</taxon>
    </lineage>
</organism>
<protein>
    <recommendedName>
        <fullName evidence="2 7">Aminomethyltransferase</fullName>
        <ecNumber evidence="2 7">2.1.2.10</ecNumber>
    </recommendedName>
    <alternativeName>
        <fullName evidence="5 7">Glycine cleavage system T protein</fullName>
    </alternativeName>
</protein>
<dbReference type="InterPro" id="IPR006222">
    <property type="entry name" value="GCVT_N"/>
</dbReference>
<accession>A0A543A0D8</accession>
<comment type="catalytic activity">
    <reaction evidence="6 7">
        <text>N(6)-[(R)-S(8)-aminomethyldihydrolipoyl]-L-lysyl-[protein] + (6S)-5,6,7,8-tetrahydrofolate = N(6)-[(R)-dihydrolipoyl]-L-lysyl-[protein] + (6R)-5,10-methylene-5,6,7,8-tetrahydrofolate + NH4(+)</text>
        <dbReference type="Rhea" id="RHEA:16945"/>
        <dbReference type="Rhea" id="RHEA-COMP:10475"/>
        <dbReference type="Rhea" id="RHEA-COMP:10492"/>
        <dbReference type="ChEBI" id="CHEBI:15636"/>
        <dbReference type="ChEBI" id="CHEBI:28938"/>
        <dbReference type="ChEBI" id="CHEBI:57453"/>
        <dbReference type="ChEBI" id="CHEBI:83100"/>
        <dbReference type="ChEBI" id="CHEBI:83143"/>
        <dbReference type="EC" id="2.1.2.10"/>
    </reaction>
</comment>
<keyword evidence="12" id="KW-1185">Reference proteome</keyword>
<feature type="domain" description="Aminomethyltransferase C-terminal" evidence="10">
    <location>
        <begin position="289"/>
        <end position="364"/>
    </location>
</feature>
<evidence type="ECO:0000256" key="8">
    <source>
        <dbReference type="PIRSR" id="PIRSR006487-1"/>
    </source>
</evidence>
<evidence type="ECO:0000256" key="6">
    <source>
        <dbReference type="ARBA" id="ARBA00047665"/>
    </source>
</evidence>
<comment type="caution">
    <text evidence="11">The sequence shown here is derived from an EMBL/GenBank/DDBJ whole genome shotgun (WGS) entry which is preliminary data.</text>
</comment>
<dbReference type="EMBL" id="VFOU01000004">
    <property type="protein sequence ID" value="TQL66072.1"/>
    <property type="molecule type" value="Genomic_DNA"/>
</dbReference>
<dbReference type="NCBIfam" id="TIGR00528">
    <property type="entry name" value="gcvT"/>
    <property type="match status" value="1"/>
</dbReference>
<comment type="subunit">
    <text evidence="7">The glycine cleavage system is composed of four proteins: P, T, L and H.</text>
</comment>
<evidence type="ECO:0000256" key="3">
    <source>
        <dbReference type="ARBA" id="ARBA00022576"/>
    </source>
</evidence>
<dbReference type="Proteomes" id="UP000319746">
    <property type="component" value="Unassembled WGS sequence"/>
</dbReference>
<dbReference type="FunFam" id="2.40.30.110:FF:000003">
    <property type="entry name" value="Aminomethyltransferase"/>
    <property type="match status" value="1"/>
</dbReference>
<proteinExistence type="inferred from homology"/>
<dbReference type="SUPFAM" id="SSF103025">
    <property type="entry name" value="Folate-binding domain"/>
    <property type="match status" value="1"/>
</dbReference>
<gene>
    <name evidence="7" type="primary">gcvT</name>
    <name evidence="11" type="ORF">FB556_2551</name>
</gene>
<dbReference type="RefSeq" id="WP_141868218.1">
    <property type="nucleotide sequence ID" value="NZ_BAABAN010000017.1"/>
</dbReference>
<evidence type="ECO:0000256" key="5">
    <source>
        <dbReference type="ARBA" id="ARBA00031395"/>
    </source>
</evidence>
<evidence type="ECO:0000256" key="7">
    <source>
        <dbReference type="HAMAP-Rule" id="MF_00259"/>
    </source>
</evidence>
<dbReference type="NCBIfam" id="NF001567">
    <property type="entry name" value="PRK00389.1"/>
    <property type="match status" value="1"/>
</dbReference>
<dbReference type="PANTHER" id="PTHR43757:SF2">
    <property type="entry name" value="AMINOMETHYLTRANSFERASE, MITOCHONDRIAL"/>
    <property type="match status" value="1"/>
</dbReference>
<feature type="domain" description="GCVT N-terminal" evidence="9">
    <location>
        <begin position="9"/>
        <end position="267"/>
    </location>
</feature>
<sequence>MTLKTTPLFAAHEKLGATFTDFNGWNMPLKYSSEMTEHKAVRQAVGIFDLSHMGEVFLSGPDAVKGLNTALAGDFSKMSVGRAKYTVMLTEDGTILDDLIVYRLGEDRYLMVPNAGNAPAVAEAVVARTEGMDLTVDDATADLSLVGIQGPKAADVVAALGEDFAEAAASLTNYRVTEILVNGNDWIVARTGYTGEDGFEIITPNADIAGLWEQIFSLDIGVEITPCGLASRDSLRLEAGMPLYGNELSTERTPFEAGMGRIVSFEKPENFVGRAALEPQREQTPQQVLIGLTSDQRRAARSGSEIVVDGQTVGVITSGIPSPTLSKPVALGYIDAAHADVDTEVSVDIRGKALPFIITKPPFYSR</sequence>
<evidence type="ECO:0000313" key="11">
    <source>
        <dbReference type="EMBL" id="TQL66072.1"/>
    </source>
</evidence>
<evidence type="ECO:0000256" key="1">
    <source>
        <dbReference type="ARBA" id="ARBA00008609"/>
    </source>
</evidence>
<dbReference type="GO" id="GO:0008483">
    <property type="term" value="F:transaminase activity"/>
    <property type="evidence" value="ECO:0007669"/>
    <property type="project" value="UniProtKB-KW"/>
</dbReference>
<dbReference type="EC" id="2.1.2.10" evidence="2 7"/>
<feature type="binding site" evidence="8">
    <location>
        <position position="200"/>
    </location>
    <ligand>
        <name>substrate</name>
    </ligand>
</feature>
<dbReference type="GO" id="GO:0032259">
    <property type="term" value="P:methylation"/>
    <property type="evidence" value="ECO:0007669"/>
    <property type="project" value="UniProtKB-KW"/>
</dbReference>
<dbReference type="FunFam" id="4.10.1250.10:FF:000001">
    <property type="entry name" value="Aminomethyltransferase"/>
    <property type="match status" value="1"/>
</dbReference>
<dbReference type="Pfam" id="PF01571">
    <property type="entry name" value="GCV_T"/>
    <property type="match status" value="1"/>
</dbReference>
<keyword evidence="3 7" id="KW-0032">Aminotransferase</keyword>
<dbReference type="InterPro" id="IPR013977">
    <property type="entry name" value="GcvT_C"/>
</dbReference>
<dbReference type="Gene3D" id="3.30.1360.120">
    <property type="entry name" value="Probable tRNA modification gtpase trme, domain 1"/>
    <property type="match status" value="1"/>
</dbReference>
<name>A0A543A0D8_9MICC</name>
<dbReference type="Gene3D" id="4.10.1250.10">
    <property type="entry name" value="Aminomethyltransferase fragment"/>
    <property type="match status" value="1"/>
</dbReference>
<evidence type="ECO:0000256" key="4">
    <source>
        <dbReference type="ARBA" id="ARBA00022679"/>
    </source>
</evidence>
<dbReference type="OrthoDB" id="9774591at2"/>
<dbReference type="AlphaFoldDB" id="A0A543A0D8"/>
<dbReference type="InterPro" id="IPR028896">
    <property type="entry name" value="GcvT/YgfZ/DmdA"/>
</dbReference>
<reference evidence="11 12" key="1">
    <citation type="submission" date="2019-06" db="EMBL/GenBank/DDBJ databases">
        <title>Sequencing the genomes of 1000 actinobacteria strains.</title>
        <authorList>
            <person name="Klenk H.-P."/>
        </authorList>
    </citation>
    <scope>NUCLEOTIDE SEQUENCE [LARGE SCALE GENOMIC DNA]</scope>
    <source>
        <strain evidence="11 12">DSM 24083</strain>
    </source>
</reference>
<dbReference type="GO" id="GO:0005829">
    <property type="term" value="C:cytosol"/>
    <property type="evidence" value="ECO:0007669"/>
    <property type="project" value="TreeGrafter"/>
</dbReference>
<dbReference type="InterPro" id="IPR027266">
    <property type="entry name" value="TrmE/GcvT-like"/>
</dbReference>
<dbReference type="GO" id="GO:0005960">
    <property type="term" value="C:glycine cleavage complex"/>
    <property type="evidence" value="ECO:0007669"/>
    <property type="project" value="InterPro"/>
</dbReference>
<evidence type="ECO:0000259" key="10">
    <source>
        <dbReference type="Pfam" id="PF08669"/>
    </source>
</evidence>
<comment type="similarity">
    <text evidence="1 7">Belongs to the GcvT family.</text>
</comment>
<evidence type="ECO:0000313" key="12">
    <source>
        <dbReference type="Proteomes" id="UP000319746"/>
    </source>
</evidence>
<evidence type="ECO:0000259" key="9">
    <source>
        <dbReference type="Pfam" id="PF01571"/>
    </source>
</evidence>
<dbReference type="Gene3D" id="3.30.70.1400">
    <property type="entry name" value="Aminomethyltransferase beta-barrel domains"/>
    <property type="match status" value="1"/>
</dbReference>
<dbReference type="GO" id="GO:0004047">
    <property type="term" value="F:aminomethyltransferase activity"/>
    <property type="evidence" value="ECO:0007669"/>
    <property type="project" value="UniProtKB-UniRule"/>
</dbReference>
<dbReference type="PIRSF" id="PIRSF006487">
    <property type="entry name" value="GcvT"/>
    <property type="match status" value="1"/>
</dbReference>
<dbReference type="Gene3D" id="2.40.30.110">
    <property type="entry name" value="Aminomethyltransferase beta-barrel domains"/>
    <property type="match status" value="1"/>
</dbReference>
<dbReference type="PANTHER" id="PTHR43757">
    <property type="entry name" value="AMINOMETHYLTRANSFERASE"/>
    <property type="match status" value="1"/>
</dbReference>
<dbReference type="Pfam" id="PF08669">
    <property type="entry name" value="GCV_T_C"/>
    <property type="match status" value="1"/>
</dbReference>
<dbReference type="InterPro" id="IPR022903">
    <property type="entry name" value="GcvT_bac"/>
</dbReference>
<comment type="function">
    <text evidence="7">The glycine cleavage system catalyzes the degradation of glycine.</text>
</comment>
<keyword evidence="11" id="KW-0489">Methyltransferase</keyword>
<dbReference type="InterPro" id="IPR006223">
    <property type="entry name" value="GcvT"/>
</dbReference>
<dbReference type="InterPro" id="IPR029043">
    <property type="entry name" value="GcvT/YgfZ_C"/>
</dbReference>